<feature type="region of interest" description="Disordered" evidence="16">
    <location>
        <begin position="1"/>
        <end position="25"/>
    </location>
</feature>
<dbReference type="InterPro" id="IPR001487">
    <property type="entry name" value="Bromodomain"/>
</dbReference>
<dbReference type="InterPro" id="IPR018359">
    <property type="entry name" value="Bromodomain_CS"/>
</dbReference>
<dbReference type="SUPFAM" id="SSF55729">
    <property type="entry name" value="Acyl-CoA N-acyltransferases (Nat)"/>
    <property type="match status" value="1"/>
</dbReference>
<evidence type="ECO:0000256" key="3">
    <source>
        <dbReference type="ARBA" id="ARBA00008607"/>
    </source>
</evidence>
<protein>
    <recommendedName>
        <fullName evidence="4">histone acetyltransferase</fullName>
        <ecNumber evidence="4">2.3.1.48</ecNumber>
    </recommendedName>
</protein>
<keyword evidence="6" id="KW-0156">Chromatin regulator</keyword>
<dbReference type="PRINTS" id="PR00503">
    <property type="entry name" value="BROMODOMAIN"/>
</dbReference>
<dbReference type="Proteomes" id="UP001152799">
    <property type="component" value="Chromosome 4"/>
</dbReference>
<dbReference type="GO" id="GO:0140672">
    <property type="term" value="C:ATAC complex"/>
    <property type="evidence" value="ECO:0007669"/>
    <property type="project" value="TreeGrafter"/>
</dbReference>
<dbReference type="Pfam" id="PF00583">
    <property type="entry name" value="Acetyltransf_1"/>
    <property type="match status" value="1"/>
</dbReference>
<name>A0A9N9MP46_9CUCU</name>
<dbReference type="EC" id="2.3.1.48" evidence="4"/>
<evidence type="ECO:0000259" key="18">
    <source>
        <dbReference type="PROSITE" id="PS51186"/>
    </source>
</evidence>
<proteinExistence type="inferred from homology"/>
<keyword evidence="9" id="KW-0010">Activator</keyword>
<evidence type="ECO:0000313" key="19">
    <source>
        <dbReference type="EMBL" id="CAG9767684.1"/>
    </source>
</evidence>
<dbReference type="OrthoDB" id="1937912at2759"/>
<evidence type="ECO:0000256" key="2">
    <source>
        <dbReference type="ARBA" id="ARBA00004300"/>
    </source>
</evidence>
<evidence type="ECO:0000256" key="13">
    <source>
        <dbReference type="ARBA" id="ARBA00023315"/>
    </source>
</evidence>
<evidence type="ECO:0000256" key="4">
    <source>
        <dbReference type="ARBA" id="ARBA00013184"/>
    </source>
</evidence>
<dbReference type="InterPro" id="IPR009464">
    <property type="entry name" value="PCAF_N"/>
</dbReference>
<evidence type="ECO:0000256" key="1">
    <source>
        <dbReference type="ARBA" id="ARBA00004123"/>
    </source>
</evidence>
<gene>
    <name evidence="19" type="ORF">CEUTPL_LOCUS8243</name>
</gene>
<dbReference type="PANTHER" id="PTHR45750:SF3">
    <property type="entry name" value="HISTONE ACETYLTRANSFERASE"/>
    <property type="match status" value="1"/>
</dbReference>
<dbReference type="GO" id="GO:0005634">
    <property type="term" value="C:nucleus"/>
    <property type="evidence" value="ECO:0007669"/>
    <property type="project" value="UniProtKB-SubCell"/>
</dbReference>
<keyword evidence="13" id="KW-0012">Acyltransferase</keyword>
<dbReference type="PROSITE" id="PS00633">
    <property type="entry name" value="BROMODOMAIN_1"/>
    <property type="match status" value="1"/>
</dbReference>
<dbReference type="PROSITE" id="PS50014">
    <property type="entry name" value="BROMODOMAIN_2"/>
    <property type="match status" value="1"/>
</dbReference>
<comment type="subcellular location">
    <subcellularLocation>
        <location evidence="2">Cytoplasm</location>
        <location evidence="2">Cytoskeleton</location>
        <location evidence="2">Microtubule organizing center</location>
        <location evidence="2">Centrosome</location>
    </subcellularLocation>
    <subcellularLocation>
        <location evidence="1">Nucleus</location>
    </subcellularLocation>
</comment>
<dbReference type="InterPro" id="IPR016181">
    <property type="entry name" value="Acyl_CoA_acyltransferase"/>
</dbReference>
<keyword evidence="8 15" id="KW-0103">Bromodomain</keyword>
<keyword evidence="12" id="KW-0539">Nucleus</keyword>
<dbReference type="CDD" id="cd05509">
    <property type="entry name" value="Bromo_gcn5_like"/>
    <property type="match status" value="1"/>
</dbReference>
<dbReference type="AlphaFoldDB" id="A0A9N9MP46"/>
<dbReference type="SUPFAM" id="SSF47370">
    <property type="entry name" value="Bromodomain"/>
    <property type="match status" value="1"/>
</dbReference>
<dbReference type="FunFam" id="3.40.630.30:FF:000004">
    <property type="entry name" value="Histone acetyltransferase KAT2A"/>
    <property type="match status" value="1"/>
</dbReference>
<keyword evidence="20" id="KW-1185">Reference proteome</keyword>
<keyword evidence="5" id="KW-0808">Transferase</keyword>
<dbReference type="Gene3D" id="3.40.630.30">
    <property type="match status" value="1"/>
</dbReference>
<accession>A0A9N9MP46</accession>
<dbReference type="GO" id="GO:0045944">
    <property type="term" value="P:positive regulation of transcription by RNA polymerase II"/>
    <property type="evidence" value="ECO:0007669"/>
    <property type="project" value="TreeGrafter"/>
</dbReference>
<keyword evidence="11" id="KW-0206">Cytoskeleton</keyword>
<comment type="catalytic activity">
    <reaction evidence="14">
        <text>L-lysyl-[histone] + acetyl-CoA = N(6)-acetyl-L-lysyl-[histone] + CoA + H(+)</text>
        <dbReference type="Rhea" id="RHEA:21992"/>
        <dbReference type="Rhea" id="RHEA-COMP:9845"/>
        <dbReference type="Rhea" id="RHEA-COMP:11338"/>
        <dbReference type="ChEBI" id="CHEBI:15378"/>
        <dbReference type="ChEBI" id="CHEBI:29969"/>
        <dbReference type="ChEBI" id="CHEBI:57287"/>
        <dbReference type="ChEBI" id="CHEBI:57288"/>
        <dbReference type="ChEBI" id="CHEBI:61930"/>
        <dbReference type="EC" id="2.3.1.48"/>
    </reaction>
    <physiologicalReaction direction="left-to-right" evidence="14">
        <dbReference type="Rhea" id="RHEA:21993"/>
    </physiologicalReaction>
</comment>
<evidence type="ECO:0000256" key="7">
    <source>
        <dbReference type="ARBA" id="ARBA00023015"/>
    </source>
</evidence>
<comment type="similarity">
    <text evidence="3">Belongs to the acetyltransferase family. GCN5 subfamily.</text>
</comment>
<evidence type="ECO:0000256" key="11">
    <source>
        <dbReference type="ARBA" id="ARBA00023212"/>
    </source>
</evidence>
<dbReference type="EMBL" id="OU892280">
    <property type="protein sequence ID" value="CAG9767684.1"/>
    <property type="molecule type" value="Genomic_DNA"/>
</dbReference>
<keyword evidence="7" id="KW-0805">Transcription regulation</keyword>
<keyword evidence="11" id="KW-0963">Cytoplasm</keyword>
<evidence type="ECO:0000256" key="9">
    <source>
        <dbReference type="ARBA" id="ARBA00023159"/>
    </source>
</evidence>
<dbReference type="InterPro" id="IPR037800">
    <property type="entry name" value="GCN5"/>
</dbReference>
<keyword evidence="10" id="KW-0804">Transcription</keyword>
<evidence type="ECO:0000256" key="8">
    <source>
        <dbReference type="ARBA" id="ARBA00023117"/>
    </source>
</evidence>
<evidence type="ECO:0000256" key="14">
    <source>
        <dbReference type="ARBA" id="ARBA00048940"/>
    </source>
</evidence>
<feature type="domain" description="N-acetyltransferase" evidence="18">
    <location>
        <begin position="454"/>
        <end position="603"/>
    </location>
</feature>
<evidence type="ECO:0000313" key="20">
    <source>
        <dbReference type="Proteomes" id="UP001152799"/>
    </source>
</evidence>
<evidence type="ECO:0000256" key="5">
    <source>
        <dbReference type="ARBA" id="ARBA00022679"/>
    </source>
</evidence>
<evidence type="ECO:0000259" key="17">
    <source>
        <dbReference type="PROSITE" id="PS50014"/>
    </source>
</evidence>
<dbReference type="GO" id="GO:0005813">
    <property type="term" value="C:centrosome"/>
    <property type="evidence" value="ECO:0007669"/>
    <property type="project" value="UniProtKB-SubCell"/>
</dbReference>
<feature type="domain" description="Bromo" evidence="17">
    <location>
        <begin position="696"/>
        <end position="766"/>
    </location>
</feature>
<dbReference type="SMART" id="SM00297">
    <property type="entry name" value="BROMO"/>
    <property type="match status" value="1"/>
</dbReference>
<sequence>MEMEESSSGAQRGENLNEDKKERYDSTSRWNNLQIIKQKKKEQLLYPLNGKLQRLAVYSKCQSANCECIGWKLPNDRKSEYPLSSKGDSRVRGFDDICKCEHTLEMHISHLRSKSEETINWLLGMVVDVDNMYTAMSRQVNPETRKVYLYFFKILRNCVLTLQKPSIEGPVGQPPFETPSIYKAVTNLLIYKYSHIGQELKSMYDLVKILFHCLNTWDFPAPSSQKYIISAEEASLYTIEYTRWLIFCYVPTFCDSLPHYETIQVFGRRLLRAVFRYVRKQMMDQFQMERDTMTTERRIMLLNNFPPFLNQLEEEIYAPNSPIWDPDFKAQPISFPIEPNKLNKNVVVPKKGEFDRLSGGTLDKDGFITVTVSSGKAIRSTDATPQRETKRRKMEEAFEDLPKETVDEICNIIDDPNYRSETDMVFSENAAANDETPKQEEQKGIIKLHLIGNSLTKPVSKQVMLWLIGLKNVFSHQLPRMPAEYITLLLFDPKHRTIALIKNNEPIGGICFRPFFTQGFTEIVFCALISREQIKGYGTHMMNHLKDYHVSKEIYHCLTYADKEAIGYFERQGFSDHIKISQSVYQGYIKEYEAATLMHCELNPKIIYTQATNVLQRQKKFIKQLIYHQQRTVAKVHPGITFFKDGVETIPVESIPGLEETGYKPANRITRGQLLEESQDVDTLTNMLKGVLNAVKNHDASWPFRQPVSKADVADYYDHIEYPMDLKTMTERLKAKYYVSRRLFIADMMRIFTNCKIYNSPETRYYECAVTLQQYFQTRMKELGIWDK</sequence>
<reference evidence="19" key="1">
    <citation type="submission" date="2022-01" db="EMBL/GenBank/DDBJ databases">
        <authorList>
            <person name="King R."/>
        </authorList>
    </citation>
    <scope>NUCLEOTIDE SEQUENCE</scope>
</reference>
<dbReference type="Gene3D" id="1.20.920.10">
    <property type="entry name" value="Bromodomain-like"/>
    <property type="match status" value="1"/>
</dbReference>
<organism evidence="19 20">
    <name type="scientific">Ceutorhynchus assimilis</name>
    <name type="common">cabbage seed weevil</name>
    <dbReference type="NCBI Taxonomy" id="467358"/>
    <lineage>
        <taxon>Eukaryota</taxon>
        <taxon>Metazoa</taxon>
        <taxon>Ecdysozoa</taxon>
        <taxon>Arthropoda</taxon>
        <taxon>Hexapoda</taxon>
        <taxon>Insecta</taxon>
        <taxon>Pterygota</taxon>
        <taxon>Neoptera</taxon>
        <taxon>Endopterygota</taxon>
        <taxon>Coleoptera</taxon>
        <taxon>Polyphaga</taxon>
        <taxon>Cucujiformia</taxon>
        <taxon>Curculionidae</taxon>
        <taxon>Ceutorhynchinae</taxon>
        <taxon>Ceutorhynchus</taxon>
    </lineage>
</organism>
<evidence type="ECO:0000256" key="15">
    <source>
        <dbReference type="PROSITE-ProRule" id="PRU00035"/>
    </source>
</evidence>
<dbReference type="Pfam" id="PF06466">
    <property type="entry name" value="PCAF_N"/>
    <property type="match status" value="1"/>
</dbReference>
<evidence type="ECO:0000256" key="10">
    <source>
        <dbReference type="ARBA" id="ARBA00023163"/>
    </source>
</evidence>
<dbReference type="InterPro" id="IPR000182">
    <property type="entry name" value="GNAT_dom"/>
</dbReference>
<dbReference type="PROSITE" id="PS51186">
    <property type="entry name" value="GNAT"/>
    <property type="match status" value="1"/>
</dbReference>
<evidence type="ECO:0000256" key="16">
    <source>
        <dbReference type="SAM" id="MobiDB-lite"/>
    </source>
</evidence>
<evidence type="ECO:0000256" key="12">
    <source>
        <dbReference type="ARBA" id="ARBA00023242"/>
    </source>
</evidence>
<dbReference type="GO" id="GO:0043992">
    <property type="term" value="F:histone H3K9 acetyltransferase activity"/>
    <property type="evidence" value="ECO:0007669"/>
    <property type="project" value="UniProtKB-ARBA"/>
</dbReference>
<dbReference type="PANTHER" id="PTHR45750">
    <property type="entry name" value="GH11602P"/>
    <property type="match status" value="1"/>
</dbReference>
<feature type="compositionally biased region" description="Basic and acidic residues" evidence="16">
    <location>
        <begin position="15"/>
        <end position="25"/>
    </location>
</feature>
<dbReference type="InterPro" id="IPR036427">
    <property type="entry name" value="Bromodomain-like_sf"/>
</dbReference>
<feature type="compositionally biased region" description="Polar residues" evidence="16">
    <location>
        <begin position="1"/>
        <end position="10"/>
    </location>
</feature>
<dbReference type="Pfam" id="PF00439">
    <property type="entry name" value="Bromodomain"/>
    <property type="match status" value="1"/>
</dbReference>
<evidence type="ECO:0000256" key="6">
    <source>
        <dbReference type="ARBA" id="ARBA00022853"/>
    </source>
</evidence>